<comment type="subunit">
    <text evidence="3">Interacts with ODC and thereby sterically blocks ODC homodimerization.</text>
</comment>
<evidence type="ECO:0000256" key="5">
    <source>
        <dbReference type="ARBA" id="ARBA00022758"/>
    </source>
</evidence>
<accession>A0A8E2EFE5</accession>
<dbReference type="GO" id="GO:0045732">
    <property type="term" value="P:positive regulation of protein catabolic process"/>
    <property type="evidence" value="ECO:0007669"/>
    <property type="project" value="TreeGrafter"/>
</dbReference>
<evidence type="ECO:0000256" key="4">
    <source>
        <dbReference type="ARBA" id="ARBA00017712"/>
    </source>
</evidence>
<dbReference type="Gene3D" id="3.40.630.60">
    <property type="match status" value="1"/>
</dbReference>
<dbReference type="GO" id="GO:0005634">
    <property type="term" value="C:nucleus"/>
    <property type="evidence" value="ECO:0007669"/>
    <property type="project" value="TreeGrafter"/>
</dbReference>
<comment type="similarity">
    <text evidence="2">Belongs to the ODC antizyme family.</text>
</comment>
<comment type="function">
    <text evidence="1">Ornithine decarboxylase (ODC) antizyme protein that negatively regulates ODC activity and intracellular polyamine biosynthesis in response to increased intracellular polyamine levels. Binds to ODC monomers, inhibiting the assembly of the functional ODC homodimer, and targets the monomers for ubiquitin-independent proteolytic destruction by the 26S proteasome.</text>
</comment>
<keyword evidence="5" id="KW-0688">Ribosomal frameshifting</keyword>
<evidence type="ECO:0000313" key="6">
    <source>
        <dbReference type="EMBL" id="OCK82800.1"/>
    </source>
</evidence>
<gene>
    <name evidence="6" type="ORF">K432DRAFT_292428</name>
</gene>
<dbReference type="EMBL" id="KV744878">
    <property type="protein sequence ID" value="OCK82800.1"/>
    <property type="molecule type" value="Genomic_DNA"/>
</dbReference>
<dbReference type="SUPFAM" id="SSF55729">
    <property type="entry name" value="Acyl-CoA N-acyltransferases (Nat)"/>
    <property type="match status" value="1"/>
</dbReference>
<evidence type="ECO:0000256" key="1">
    <source>
        <dbReference type="ARBA" id="ARBA00002307"/>
    </source>
</evidence>
<sequence>MPSPPLSPPLAAYNSQVTKISVSDIPSRCGRARRGGAAYTITEECERLFCERMRAVFLGEGNLVNQDSLVAGMQNYRDNNINYYDYDSKSDGAYEDRIRGFPPPELDGFVEKRGLVKEWIEMFDYVGGARFRGFVTENDGKKDMFVFFDNGVVGSDLKSGLIALLELCDTPHFSCSRLIVCLDRHTESSAMKALTRDLGWVGFGITTLDDWTRGDEITSDSWVFMSMDV</sequence>
<protein>
    <recommendedName>
        <fullName evidence="4">Ornithine decarboxylase antizyme</fullName>
    </recommendedName>
</protein>
<evidence type="ECO:0000313" key="7">
    <source>
        <dbReference type="Proteomes" id="UP000250266"/>
    </source>
</evidence>
<evidence type="ECO:0000256" key="3">
    <source>
        <dbReference type="ARBA" id="ARBA00011486"/>
    </source>
</evidence>
<reference evidence="6 7" key="1">
    <citation type="journal article" date="2016" name="Nat. Commun.">
        <title>Ectomycorrhizal ecology is imprinted in the genome of the dominant symbiotic fungus Cenococcum geophilum.</title>
        <authorList>
            <consortium name="DOE Joint Genome Institute"/>
            <person name="Peter M."/>
            <person name="Kohler A."/>
            <person name="Ohm R.A."/>
            <person name="Kuo A."/>
            <person name="Krutzmann J."/>
            <person name="Morin E."/>
            <person name="Arend M."/>
            <person name="Barry K.W."/>
            <person name="Binder M."/>
            <person name="Choi C."/>
            <person name="Clum A."/>
            <person name="Copeland A."/>
            <person name="Grisel N."/>
            <person name="Haridas S."/>
            <person name="Kipfer T."/>
            <person name="LaButti K."/>
            <person name="Lindquist E."/>
            <person name="Lipzen A."/>
            <person name="Maire R."/>
            <person name="Meier B."/>
            <person name="Mihaltcheva S."/>
            <person name="Molinier V."/>
            <person name="Murat C."/>
            <person name="Poggeler S."/>
            <person name="Quandt C.A."/>
            <person name="Sperisen C."/>
            <person name="Tritt A."/>
            <person name="Tisserant E."/>
            <person name="Crous P.W."/>
            <person name="Henrissat B."/>
            <person name="Nehls U."/>
            <person name="Egli S."/>
            <person name="Spatafora J.W."/>
            <person name="Grigoriev I.V."/>
            <person name="Martin F.M."/>
        </authorList>
    </citation>
    <scope>NUCLEOTIDE SEQUENCE [LARGE SCALE GENOMIC DNA]</scope>
    <source>
        <strain evidence="6 7">CBS 459.81</strain>
    </source>
</reference>
<dbReference type="PANTHER" id="PTHR10279">
    <property type="entry name" value="ORNITHINE DECARBOXYLASE ANTIZYME"/>
    <property type="match status" value="1"/>
</dbReference>
<dbReference type="InterPro" id="IPR016181">
    <property type="entry name" value="Acyl_CoA_acyltransferase"/>
</dbReference>
<dbReference type="AlphaFoldDB" id="A0A8E2EFE5"/>
<dbReference type="GO" id="GO:0008073">
    <property type="term" value="F:ornithine decarboxylase inhibitor activity"/>
    <property type="evidence" value="ECO:0007669"/>
    <property type="project" value="InterPro"/>
</dbReference>
<organism evidence="6 7">
    <name type="scientific">Lepidopterella palustris CBS 459.81</name>
    <dbReference type="NCBI Taxonomy" id="1314670"/>
    <lineage>
        <taxon>Eukaryota</taxon>
        <taxon>Fungi</taxon>
        <taxon>Dikarya</taxon>
        <taxon>Ascomycota</taxon>
        <taxon>Pezizomycotina</taxon>
        <taxon>Dothideomycetes</taxon>
        <taxon>Pleosporomycetidae</taxon>
        <taxon>Mytilinidiales</taxon>
        <taxon>Argynnaceae</taxon>
        <taxon>Lepidopterella</taxon>
    </lineage>
</organism>
<dbReference type="Pfam" id="PF02100">
    <property type="entry name" value="ODC_AZ"/>
    <property type="match status" value="1"/>
</dbReference>
<keyword evidence="7" id="KW-1185">Reference proteome</keyword>
<dbReference type="InterPro" id="IPR002993">
    <property type="entry name" value="ODC_AZ"/>
</dbReference>
<dbReference type="PANTHER" id="PTHR10279:SF10">
    <property type="entry name" value="ORNITHINE DECARBOXYLASE ANTIZYME"/>
    <property type="match status" value="1"/>
</dbReference>
<dbReference type="GO" id="GO:0075523">
    <property type="term" value="P:viral translational frameshifting"/>
    <property type="evidence" value="ECO:0007669"/>
    <property type="project" value="UniProtKB-KW"/>
</dbReference>
<dbReference type="InterPro" id="IPR038581">
    <property type="entry name" value="ODC_AZ_sf"/>
</dbReference>
<name>A0A8E2EFE5_9PEZI</name>
<proteinExistence type="inferred from homology"/>
<dbReference type="Proteomes" id="UP000250266">
    <property type="component" value="Unassembled WGS sequence"/>
</dbReference>
<evidence type="ECO:0000256" key="2">
    <source>
        <dbReference type="ARBA" id="ARBA00008796"/>
    </source>
</evidence>
<dbReference type="OrthoDB" id="5959761at2759"/>
<dbReference type="GO" id="GO:0005737">
    <property type="term" value="C:cytoplasm"/>
    <property type="evidence" value="ECO:0007669"/>
    <property type="project" value="TreeGrafter"/>
</dbReference>